<reference evidence="2" key="1">
    <citation type="submission" date="2014-11" db="EMBL/GenBank/DDBJ databases">
        <authorList>
            <person name="Amaro Gonzalez C."/>
        </authorList>
    </citation>
    <scope>NUCLEOTIDE SEQUENCE</scope>
</reference>
<evidence type="ECO:0000313" key="2">
    <source>
        <dbReference type="EMBL" id="JAI01689.1"/>
    </source>
</evidence>
<dbReference type="AlphaFoldDB" id="A0A0E9XJ16"/>
<evidence type="ECO:0000256" key="1">
    <source>
        <dbReference type="SAM" id="SignalP"/>
    </source>
</evidence>
<dbReference type="EMBL" id="GBXM01006889">
    <property type="protein sequence ID" value="JAI01689.1"/>
    <property type="molecule type" value="Transcribed_RNA"/>
</dbReference>
<name>A0A0E9XJ16_ANGAN</name>
<feature type="signal peptide" evidence="1">
    <location>
        <begin position="1"/>
        <end position="22"/>
    </location>
</feature>
<accession>A0A0E9XJ16</accession>
<keyword evidence="1" id="KW-0732">Signal</keyword>
<sequence>MLYFLKLLFFFYILSKERTLFAHYYYSKLTEFTGRLPYVVFLDVLSNTMRNSILYNGPEADI</sequence>
<proteinExistence type="predicted"/>
<reference evidence="2" key="2">
    <citation type="journal article" date="2015" name="Fish Shellfish Immunol.">
        <title>Early steps in the European eel (Anguilla anguilla)-Vibrio vulnificus interaction in the gills: Role of the RtxA13 toxin.</title>
        <authorList>
            <person name="Callol A."/>
            <person name="Pajuelo D."/>
            <person name="Ebbesson L."/>
            <person name="Teles M."/>
            <person name="MacKenzie S."/>
            <person name="Amaro C."/>
        </authorList>
    </citation>
    <scope>NUCLEOTIDE SEQUENCE</scope>
</reference>
<feature type="chain" id="PRO_5002435040" evidence="1">
    <location>
        <begin position="23"/>
        <end position="62"/>
    </location>
</feature>
<organism evidence="2">
    <name type="scientific">Anguilla anguilla</name>
    <name type="common">European freshwater eel</name>
    <name type="synonym">Muraena anguilla</name>
    <dbReference type="NCBI Taxonomy" id="7936"/>
    <lineage>
        <taxon>Eukaryota</taxon>
        <taxon>Metazoa</taxon>
        <taxon>Chordata</taxon>
        <taxon>Craniata</taxon>
        <taxon>Vertebrata</taxon>
        <taxon>Euteleostomi</taxon>
        <taxon>Actinopterygii</taxon>
        <taxon>Neopterygii</taxon>
        <taxon>Teleostei</taxon>
        <taxon>Anguilliformes</taxon>
        <taxon>Anguillidae</taxon>
        <taxon>Anguilla</taxon>
    </lineage>
</organism>
<protein>
    <submittedName>
        <fullName evidence="2">Uncharacterized protein</fullName>
    </submittedName>
</protein>